<feature type="transmembrane region" description="Helical" evidence="1">
    <location>
        <begin position="152"/>
        <end position="174"/>
    </location>
</feature>
<proteinExistence type="predicted"/>
<dbReference type="EMBL" id="DWUW01000273">
    <property type="protein sequence ID" value="HJD32187.1"/>
    <property type="molecule type" value="Genomic_DNA"/>
</dbReference>
<comment type="caution">
    <text evidence="3">The sequence shown here is derived from an EMBL/GenBank/DDBJ whole genome shotgun (WGS) entry which is preliminary data.</text>
</comment>
<gene>
    <name evidence="3" type="ORF">H9912_09630</name>
</gene>
<accession>A0A9D2U0F5</accession>
<feature type="non-terminal residue" evidence="3">
    <location>
        <position position="1"/>
    </location>
</feature>
<dbReference type="AlphaFoldDB" id="A0A9D2U0F5"/>
<reference evidence="3" key="2">
    <citation type="submission" date="2021-04" db="EMBL/GenBank/DDBJ databases">
        <authorList>
            <person name="Gilroy R."/>
        </authorList>
    </citation>
    <scope>NUCLEOTIDE SEQUENCE</scope>
    <source>
        <strain evidence="3">ChiHjej8B7-25341</strain>
    </source>
</reference>
<dbReference type="PROSITE" id="PS50011">
    <property type="entry name" value="PROTEIN_KINASE_DOM"/>
    <property type="match status" value="1"/>
</dbReference>
<dbReference type="InterPro" id="IPR051553">
    <property type="entry name" value="Ran_GTPase-activating"/>
</dbReference>
<dbReference type="GO" id="GO:0005524">
    <property type="term" value="F:ATP binding"/>
    <property type="evidence" value="ECO:0007669"/>
    <property type="project" value="InterPro"/>
</dbReference>
<dbReference type="GO" id="GO:0004672">
    <property type="term" value="F:protein kinase activity"/>
    <property type="evidence" value="ECO:0007669"/>
    <property type="project" value="InterPro"/>
</dbReference>
<reference evidence="3" key="1">
    <citation type="journal article" date="2021" name="PeerJ">
        <title>Extensive microbial diversity within the chicken gut microbiome revealed by metagenomics and culture.</title>
        <authorList>
            <person name="Gilroy R."/>
            <person name="Ravi A."/>
            <person name="Getino M."/>
            <person name="Pursley I."/>
            <person name="Horton D.L."/>
            <person name="Alikhan N.F."/>
            <person name="Baker D."/>
            <person name="Gharbi K."/>
            <person name="Hall N."/>
            <person name="Watson M."/>
            <person name="Adriaenssens E.M."/>
            <person name="Foster-Nyarko E."/>
            <person name="Jarju S."/>
            <person name="Secka A."/>
            <person name="Antonio M."/>
            <person name="Oren A."/>
            <person name="Chaudhuri R.R."/>
            <person name="La Ragione R."/>
            <person name="Hildebrand F."/>
            <person name="Pallen M.J."/>
        </authorList>
    </citation>
    <scope>NUCLEOTIDE SEQUENCE</scope>
    <source>
        <strain evidence="3">ChiHjej8B7-25341</strain>
    </source>
</reference>
<protein>
    <recommendedName>
        <fullName evidence="2">Protein kinase domain-containing protein</fullName>
    </recommendedName>
</protein>
<keyword evidence="1" id="KW-0812">Transmembrane</keyword>
<dbReference type="Proteomes" id="UP000823851">
    <property type="component" value="Unassembled WGS sequence"/>
</dbReference>
<dbReference type="SUPFAM" id="SSF56112">
    <property type="entry name" value="Protein kinase-like (PK-like)"/>
    <property type="match status" value="1"/>
</dbReference>
<dbReference type="InterPro" id="IPR000719">
    <property type="entry name" value="Prot_kinase_dom"/>
</dbReference>
<evidence type="ECO:0000259" key="2">
    <source>
        <dbReference type="PROSITE" id="PS50011"/>
    </source>
</evidence>
<dbReference type="InterPro" id="IPR011009">
    <property type="entry name" value="Kinase-like_dom_sf"/>
</dbReference>
<evidence type="ECO:0000313" key="4">
    <source>
        <dbReference type="Proteomes" id="UP000823851"/>
    </source>
</evidence>
<keyword evidence="1" id="KW-1133">Transmembrane helix</keyword>
<dbReference type="PANTHER" id="PTHR45982">
    <property type="entry name" value="REGULATOR OF CHROMOSOME CONDENSATION"/>
    <property type="match status" value="1"/>
</dbReference>
<dbReference type="InterPro" id="IPR009091">
    <property type="entry name" value="RCC1/BLIP-II"/>
</dbReference>
<feature type="domain" description="Protein kinase" evidence="2">
    <location>
        <begin position="1"/>
        <end position="128"/>
    </location>
</feature>
<sequence length="794" mass="85402">QSDVSAVYGNISAVKLIDFGAARMTSKNDQKSLTIILKHGYAPEEQYRSHGEQGPWTDVYALCAVLYRMLTGKVPEPAMDRLFSDGLKRPEELGVKVTSAVSEAIMRGLAVKKEDRIQSVRELMDALYAGKKLRKSRGRRTGGKNGKNRKKAAGYAAVVTAAAVCVLAVTGIGWKMLSGRAVADGSEAMDTLETAGQAFGGETASAMETADFSETAVAEEKSDLPETVSRDADTAEGMEEVALPGSEEELGEQIAFYRPQDSMSTWFHTLICKSDGTVEARGDNGDGQCEVQGWTNIVSVKAGNGHSLGLRSDGTVVAAGDNYYGQCDVTHWKDVVQICAGENESYGVTKDGEVLIAGTTYKGEEILREIGSWSGIKSIAVGHGNYGVAGLTYDGTVLFAGMDEKIEGWDGVEEIFFRGPLLVGLEADGTVRTADGEASGQTENMENIKQVGDFSRLDRSPAQIMGAALDGSVAGAAEIENADARKELLSWSGMRAVDCIDETFYIGLKDDDTILEYYANLGNASPEDFQNLEWAQPISLSYSSAMGILAQTKDGRNLYFGNQPSLLNGVEKLGAQKIKSAFTFLNGQVFLTEGGTLVSDTGWEPETMSGVKQVVQIQENLAVLLEDGSVRLYEQVEADVPDFLPEEKEYVESWKDIVQICGGTDWVCGLKKDGTVFFSNGTETKENDIQAVCGNDADCLGIRSDGTIAVLQWALRDESGNRLVDGWTDMTQLAMGNGHTVGLRSDGTVVAAGNNHCGQCDVEEWKDVVYIDAKGQCTIGITRDGRLLFAGSLY</sequence>
<keyword evidence="1" id="KW-0472">Membrane</keyword>
<organism evidence="3 4">
    <name type="scientific">Candidatus Eisenbergiella stercorigallinarum</name>
    <dbReference type="NCBI Taxonomy" id="2838557"/>
    <lineage>
        <taxon>Bacteria</taxon>
        <taxon>Bacillati</taxon>
        <taxon>Bacillota</taxon>
        <taxon>Clostridia</taxon>
        <taxon>Lachnospirales</taxon>
        <taxon>Lachnospiraceae</taxon>
        <taxon>Eisenbergiella</taxon>
    </lineage>
</organism>
<dbReference type="Gene3D" id="2.130.10.30">
    <property type="entry name" value="Regulator of chromosome condensation 1/beta-lactamase-inhibitor protein II"/>
    <property type="match status" value="2"/>
</dbReference>
<dbReference type="PANTHER" id="PTHR45982:SF1">
    <property type="entry name" value="REGULATOR OF CHROMOSOME CONDENSATION"/>
    <property type="match status" value="1"/>
</dbReference>
<evidence type="ECO:0000256" key="1">
    <source>
        <dbReference type="SAM" id="Phobius"/>
    </source>
</evidence>
<dbReference type="Gene3D" id="1.10.510.10">
    <property type="entry name" value="Transferase(Phosphotransferase) domain 1"/>
    <property type="match status" value="1"/>
</dbReference>
<dbReference type="Pfam" id="PF13540">
    <property type="entry name" value="RCC1_2"/>
    <property type="match status" value="2"/>
</dbReference>
<evidence type="ECO:0000313" key="3">
    <source>
        <dbReference type="EMBL" id="HJD32187.1"/>
    </source>
</evidence>
<dbReference type="SUPFAM" id="SSF50985">
    <property type="entry name" value="RCC1/BLIP-II"/>
    <property type="match status" value="1"/>
</dbReference>
<name>A0A9D2U0F5_9FIRM</name>